<dbReference type="GO" id="GO:0003700">
    <property type="term" value="F:DNA-binding transcription factor activity"/>
    <property type="evidence" value="ECO:0007669"/>
    <property type="project" value="InterPro"/>
</dbReference>
<evidence type="ECO:0000256" key="1">
    <source>
        <dbReference type="ARBA" id="ARBA00023015"/>
    </source>
</evidence>
<dbReference type="AlphaFoldDB" id="A0A0B6F181"/>
<dbReference type="Pfam" id="PF00392">
    <property type="entry name" value="GntR"/>
    <property type="match status" value="1"/>
</dbReference>
<dbReference type="CDD" id="cd07377">
    <property type="entry name" value="WHTH_GntR"/>
    <property type="match status" value="1"/>
</dbReference>
<keyword evidence="2" id="KW-0238">DNA-binding</keyword>
<dbReference type="HOGENOM" id="CLU_017584_5_5_11"/>
<dbReference type="SMART" id="SM00345">
    <property type="entry name" value="HTH_GNTR"/>
    <property type="match status" value="1"/>
</dbReference>
<dbReference type="SUPFAM" id="SSF46785">
    <property type="entry name" value="Winged helix' DNA-binding domain"/>
    <property type="match status" value="1"/>
</dbReference>
<reference evidence="5 6" key="1">
    <citation type="journal article" date="2015" name="Genome Announc.">
        <title>Complete Genome Sequence and Annotation of Corynebacterium singulare DSM 44357, Isolated from a Human Semen Specimen.</title>
        <authorList>
            <person name="Merten M."/>
            <person name="Brinkrolf K."/>
            <person name="Albersmeier A."/>
            <person name="Kutter Y."/>
            <person name="Ruckert C."/>
            <person name="Tauch A."/>
        </authorList>
    </citation>
    <scope>NUCLEOTIDE SEQUENCE [LARGE SCALE GENOMIC DNA]</scope>
    <source>
        <strain evidence="5">IBS B52218</strain>
    </source>
</reference>
<dbReference type="InterPro" id="IPR000524">
    <property type="entry name" value="Tscrpt_reg_HTH_GntR"/>
</dbReference>
<evidence type="ECO:0000256" key="3">
    <source>
        <dbReference type="ARBA" id="ARBA00023163"/>
    </source>
</evidence>
<evidence type="ECO:0000313" key="6">
    <source>
        <dbReference type="Proteomes" id="UP000031890"/>
    </source>
</evidence>
<dbReference type="Proteomes" id="UP000031890">
    <property type="component" value="Chromosome"/>
</dbReference>
<evidence type="ECO:0000256" key="2">
    <source>
        <dbReference type="ARBA" id="ARBA00023125"/>
    </source>
</evidence>
<feature type="domain" description="HTH gntR-type" evidence="4">
    <location>
        <begin position="3"/>
        <end position="70"/>
    </location>
</feature>
<organism evidence="5 6">
    <name type="scientific">Corynebacterium singulare</name>
    <dbReference type="NCBI Taxonomy" id="161899"/>
    <lineage>
        <taxon>Bacteria</taxon>
        <taxon>Bacillati</taxon>
        <taxon>Actinomycetota</taxon>
        <taxon>Actinomycetes</taxon>
        <taxon>Mycobacteriales</taxon>
        <taxon>Corynebacteriaceae</taxon>
        <taxon>Corynebacterium</taxon>
    </lineage>
</organism>
<dbReference type="Gene3D" id="1.20.120.530">
    <property type="entry name" value="GntR ligand-binding domain-like"/>
    <property type="match status" value="1"/>
</dbReference>
<name>A0A0B6F181_9CORY</name>
<dbReference type="InterPro" id="IPR036388">
    <property type="entry name" value="WH-like_DNA-bd_sf"/>
</dbReference>
<sequence>MSRMLADSVASALRAAISEGDYMPGQQLNEVRAAERFECSRNTLRESFAMLAAERIVERIPHRGVFIATPDEDFVRDLYLARAAIEPAAARYGTFPDPGELIRLTESAVQAGAPRPLLNQRFHQQLVAGLGSVTLNRTMSHLLARMRVTFLLTLERNPHIHDEHVQSNVDLAHLIAQGERDAAADACRADLMRAMDSILRVL</sequence>
<dbReference type="PANTHER" id="PTHR43537">
    <property type="entry name" value="TRANSCRIPTIONAL REGULATOR, GNTR FAMILY"/>
    <property type="match status" value="1"/>
</dbReference>
<dbReference type="InterPro" id="IPR011711">
    <property type="entry name" value="GntR_C"/>
</dbReference>
<dbReference type="SUPFAM" id="SSF48008">
    <property type="entry name" value="GntR ligand-binding domain-like"/>
    <property type="match status" value="1"/>
</dbReference>
<dbReference type="STRING" id="161899.CSING_03225"/>
<dbReference type="SMART" id="SM00895">
    <property type="entry name" value="FCD"/>
    <property type="match status" value="1"/>
</dbReference>
<protein>
    <submittedName>
        <fullName evidence="5">Transcriptional regulator</fullName>
    </submittedName>
</protein>
<proteinExistence type="predicted"/>
<dbReference type="InterPro" id="IPR036390">
    <property type="entry name" value="WH_DNA-bd_sf"/>
</dbReference>
<evidence type="ECO:0000259" key="4">
    <source>
        <dbReference type="PROSITE" id="PS50949"/>
    </source>
</evidence>
<dbReference type="GO" id="GO:0003677">
    <property type="term" value="F:DNA binding"/>
    <property type="evidence" value="ECO:0007669"/>
    <property type="project" value="UniProtKB-KW"/>
</dbReference>
<dbReference type="KEGG" id="csx:CSING_03225"/>
<gene>
    <name evidence="5" type="ORF">CSING_03225</name>
</gene>
<dbReference type="EMBL" id="CP010827">
    <property type="protein sequence ID" value="AJI78195.1"/>
    <property type="molecule type" value="Genomic_DNA"/>
</dbReference>
<dbReference type="PANTHER" id="PTHR43537:SF45">
    <property type="entry name" value="GNTR FAMILY REGULATORY PROTEIN"/>
    <property type="match status" value="1"/>
</dbReference>
<dbReference type="Gene3D" id="1.10.10.10">
    <property type="entry name" value="Winged helix-like DNA-binding domain superfamily/Winged helix DNA-binding domain"/>
    <property type="match status" value="1"/>
</dbReference>
<dbReference type="InterPro" id="IPR008920">
    <property type="entry name" value="TF_FadR/GntR_C"/>
</dbReference>
<dbReference type="Pfam" id="PF07729">
    <property type="entry name" value="FCD"/>
    <property type="match status" value="1"/>
</dbReference>
<evidence type="ECO:0000313" key="5">
    <source>
        <dbReference type="EMBL" id="AJI78195.1"/>
    </source>
</evidence>
<dbReference type="PROSITE" id="PS50949">
    <property type="entry name" value="HTH_GNTR"/>
    <property type="match status" value="1"/>
</dbReference>
<accession>A0A0B6F181</accession>
<keyword evidence="1" id="KW-0805">Transcription regulation</keyword>
<keyword evidence="3" id="KW-0804">Transcription</keyword>